<comment type="caution">
    <text evidence="1">The sequence shown here is derived from an EMBL/GenBank/DDBJ whole genome shotgun (WGS) entry which is preliminary data.</text>
</comment>
<keyword evidence="2" id="KW-1185">Reference proteome</keyword>
<protein>
    <submittedName>
        <fullName evidence="1">Uncharacterized protein</fullName>
    </submittedName>
</protein>
<evidence type="ECO:0000313" key="2">
    <source>
        <dbReference type="Proteomes" id="UP000662373"/>
    </source>
</evidence>
<dbReference type="Proteomes" id="UP000662373">
    <property type="component" value="Unassembled WGS sequence"/>
</dbReference>
<proteinExistence type="predicted"/>
<sequence>MKSRRIKITTFFENINFFGGLNSIPDEYDRLNLRHTITSYLGKRSVLTTYQYSDIIKNIWILLFAGGDCAEDIHTNLKSELSSVLGMSVSSPDMAYTIPFTMYWETILIGSFKDW</sequence>
<dbReference type="AlphaFoldDB" id="A0A934NBG5"/>
<reference evidence="1 2" key="1">
    <citation type="submission" date="2020-09" db="EMBL/GenBank/DDBJ databases">
        <title>Draft genome of Gelidibacter salicanalis PAMC21136.</title>
        <authorList>
            <person name="Park H."/>
        </authorList>
    </citation>
    <scope>NUCLEOTIDE SEQUENCE [LARGE SCALE GENOMIC DNA]</scope>
    <source>
        <strain evidence="1 2">PAMC21136</strain>
    </source>
</reference>
<dbReference type="RefSeq" id="WP_199597063.1">
    <property type="nucleotide sequence ID" value="NZ_JAEHJZ010000004.1"/>
</dbReference>
<dbReference type="EMBL" id="JAEHJZ010000004">
    <property type="protein sequence ID" value="MBJ7879600.1"/>
    <property type="molecule type" value="Genomic_DNA"/>
</dbReference>
<accession>A0A934NBG5</accession>
<organism evidence="1 2">
    <name type="scientific">Gelidibacter salicanalis</name>
    <dbReference type="NCBI Taxonomy" id="291193"/>
    <lineage>
        <taxon>Bacteria</taxon>
        <taxon>Pseudomonadati</taxon>
        <taxon>Bacteroidota</taxon>
        <taxon>Flavobacteriia</taxon>
        <taxon>Flavobacteriales</taxon>
        <taxon>Flavobacteriaceae</taxon>
        <taxon>Gelidibacter</taxon>
    </lineage>
</organism>
<evidence type="ECO:0000313" key="1">
    <source>
        <dbReference type="EMBL" id="MBJ7879600.1"/>
    </source>
</evidence>
<name>A0A934NBG5_9FLAO</name>
<gene>
    <name evidence="1" type="ORF">JEM65_02870</name>
</gene>